<organism evidence="2 3">
    <name type="scientific">Rubritalea profundi</name>
    <dbReference type="NCBI Taxonomy" id="1658618"/>
    <lineage>
        <taxon>Bacteria</taxon>
        <taxon>Pseudomonadati</taxon>
        <taxon>Verrucomicrobiota</taxon>
        <taxon>Verrucomicrobiia</taxon>
        <taxon>Verrucomicrobiales</taxon>
        <taxon>Rubritaleaceae</taxon>
        <taxon>Rubritalea</taxon>
    </lineage>
</organism>
<accession>A0A2S7U0B4</accession>
<keyword evidence="1" id="KW-1133">Transmembrane helix</keyword>
<keyword evidence="3" id="KW-1185">Reference proteome</keyword>
<comment type="caution">
    <text evidence="2">The sequence shown here is derived from an EMBL/GenBank/DDBJ whole genome shotgun (WGS) entry which is preliminary data.</text>
</comment>
<gene>
    <name evidence="2" type="ORF">BSZ32_05150</name>
</gene>
<evidence type="ECO:0000313" key="2">
    <source>
        <dbReference type="EMBL" id="PQJ27947.1"/>
    </source>
</evidence>
<protein>
    <submittedName>
        <fullName evidence="2">Uncharacterized protein</fullName>
    </submittedName>
</protein>
<keyword evidence="1" id="KW-0812">Transmembrane</keyword>
<sequence length="73" mass="8432">MLGDVALYVFTEPDYAIVAALAVPIAILFSNWWRFVMRSMHHELDEYILEHKKAPASMAERSFENVWANLAYA</sequence>
<evidence type="ECO:0000256" key="1">
    <source>
        <dbReference type="SAM" id="Phobius"/>
    </source>
</evidence>
<dbReference type="EMBL" id="MQWA01000001">
    <property type="protein sequence ID" value="PQJ27947.1"/>
    <property type="molecule type" value="Genomic_DNA"/>
</dbReference>
<reference evidence="2 3" key="1">
    <citation type="submission" date="2016-12" db="EMBL/GenBank/DDBJ databases">
        <title>Study of bacterial adaptation to deep sea.</title>
        <authorList>
            <person name="Song J."/>
            <person name="Yoshizawa S."/>
            <person name="Kogure K."/>
        </authorList>
    </citation>
    <scope>NUCLEOTIDE SEQUENCE [LARGE SCALE GENOMIC DNA]</scope>
    <source>
        <strain evidence="2 3">SAORIC-165</strain>
    </source>
</reference>
<keyword evidence="1" id="KW-0472">Membrane</keyword>
<dbReference type="AlphaFoldDB" id="A0A2S7U0B4"/>
<feature type="transmembrane region" description="Helical" evidence="1">
    <location>
        <begin position="15"/>
        <end position="33"/>
    </location>
</feature>
<name>A0A2S7U0B4_9BACT</name>
<proteinExistence type="predicted"/>
<evidence type="ECO:0000313" key="3">
    <source>
        <dbReference type="Proteomes" id="UP000239907"/>
    </source>
</evidence>
<dbReference type="Proteomes" id="UP000239907">
    <property type="component" value="Unassembled WGS sequence"/>
</dbReference>